<dbReference type="OMA" id="WVGALTW"/>
<evidence type="ECO:0000256" key="10">
    <source>
        <dbReference type="SAM" id="Phobius"/>
    </source>
</evidence>
<dbReference type="OrthoDB" id="10261524at2759"/>
<evidence type="ECO:0000256" key="5">
    <source>
        <dbReference type="ARBA" id="ARBA00022968"/>
    </source>
</evidence>
<organism evidence="11 12">
    <name type="scientific">Syncephalastrum racemosum</name>
    <name type="common">Filamentous fungus</name>
    <dbReference type="NCBI Taxonomy" id="13706"/>
    <lineage>
        <taxon>Eukaryota</taxon>
        <taxon>Fungi</taxon>
        <taxon>Fungi incertae sedis</taxon>
        <taxon>Mucoromycota</taxon>
        <taxon>Mucoromycotina</taxon>
        <taxon>Mucoromycetes</taxon>
        <taxon>Mucorales</taxon>
        <taxon>Syncephalastraceae</taxon>
        <taxon>Syncephalastrum</taxon>
    </lineage>
</organism>
<keyword evidence="4 9" id="KW-0256">Endoplasmic reticulum</keyword>
<accession>A0A1X2HG71</accession>
<protein>
    <recommendedName>
        <fullName evidence="9">Signal peptidase subunit 3</fullName>
    </recommendedName>
</protein>
<comment type="function">
    <text evidence="8">Essential component of the signal peptidase complex (SPC) which catalyzes the cleavage of N-terminal signal sequences from nascent proteins as they are translocated into the lumen of the endoplasmic reticulum. Essential for the SPC catalytic activity, possibly by stabilizing and positioning the active center of the complex close to the lumenal surface. Essential for viability.</text>
</comment>
<name>A0A1X2HG71_SYNRA</name>
<dbReference type="InParanoid" id="A0A1X2HG71"/>
<evidence type="ECO:0000313" key="11">
    <source>
        <dbReference type="EMBL" id="ORY97965.1"/>
    </source>
</evidence>
<keyword evidence="5" id="KW-0735">Signal-anchor</keyword>
<evidence type="ECO:0000256" key="9">
    <source>
        <dbReference type="PIRNR" id="PIRNR016089"/>
    </source>
</evidence>
<dbReference type="GO" id="GO:0006465">
    <property type="term" value="P:signal peptide processing"/>
    <property type="evidence" value="ECO:0007669"/>
    <property type="project" value="UniProtKB-UniRule"/>
</dbReference>
<evidence type="ECO:0000256" key="1">
    <source>
        <dbReference type="ARBA" id="ARBA00004648"/>
    </source>
</evidence>
<dbReference type="PIRSF" id="PIRSF016089">
    <property type="entry name" value="SPC22"/>
    <property type="match status" value="1"/>
</dbReference>
<evidence type="ECO:0000256" key="2">
    <source>
        <dbReference type="ARBA" id="ARBA00009289"/>
    </source>
</evidence>
<dbReference type="PANTHER" id="PTHR12804:SF0">
    <property type="entry name" value="SIGNAL PEPTIDASE COMPLEX SUBUNIT 3"/>
    <property type="match status" value="1"/>
</dbReference>
<dbReference type="Pfam" id="PF04573">
    <property type="entry name" value="SPC22"/>
    <property type="match status" value="1"/>
</dbReference>
<dbReference type="FunCoup" id="A0A1X2HG71">
    <property type="interactions" value="210"/>
</dbReference>
<dbReference type="PANTHER" id="PTHR12804">
    <property type="entry name" value="MICROSOMAL SIGNAL PEPTIDASE 23 KD SUBUNIT SPC22/23"/>
    <property type="match status" value="1"/>
</dbReference>
<comment type="subcellular location">
    <subcellularLocation>
        <location evidence="1">Endoplasmic reticulum membrane</location>
        <topology evidence="1">Single-pass type II membrane protein</topology>
    </subcellularLocation>
</comment>
<dbReference type="EMBL" id="MCGN01000004">
    <property type="protein sequence ID" value="ORY97965.1"/>
    <property type="molecule type" value="Genomic_DNA"/>
</dbReference>
<keyword evidence="12" id="KW-1185">Reference proteome</keyword>
<comment type="caution">
    <text evidence="11">The sequence shown here is derived from an EMBL/GenBank/DDBJ whole genome shotgun (WGS) entry which is preliminary data.</text>
</comment>
<evidence type="ECO:0000256" key="8">
    <source>
        <dbReference type="ARBA" id="ARBA00045670"/>
    </source>
</evidence>
<dbReference type="STRING" id="13706.A0A1X2HG71"/>
<dbReference type="InterPro" id="IPR007653">
    <property type="entry name" value="SPC3"/>
</dbReference>
<gene>
    <name evidence="11" type="ORF">BCR43DRAFT_563303</name>
</gene>
<evidence type="ECO:0000256" key="6">
    <source>
        <dbReference type="ARBA" id="ARBA00022989"/>
    </source>
</evidence>
<evidence type="ECO:0000313" key="12">
    <source>
        <dbReference type="Proteomes" id="UP000242180"/>
    </source>
</evidence>
<proteinExistence type="inferred from homology"/>
<evidence type="ECO:0000256" key="7">
    <source>
        <dbReference type="ARBA" id="ARBA00023136"/>
    </source>
</evidence>
<dbReference type="GO" id="GO:0045047">
    <property type="term" value="P:protein targeting to ER"/>
    <property type="evidence" value="ECO:0007669"/>
    <property type="project" value="TreeGrafter"/>
</dbReference>
<dbReference type="Proteomes" id="UP000242180">
    <property type="component" value="Unassembled WGS sequence"/>
</dbReference>
<evidence type="ECO:0000256" key="4">
    <source>
        <dbReference type="ARBA" id="ARBA00022824"/>
    </source>
</evidence>
<keyword evidence="6 10" id="KW-1133">Transmembrane helix</keyword>
<reference evidence="11 12" key="1">
    <citation type="submission" date="2016-07" db="EMBL/GenBank/DDBJ databases">
        <title>Pervasive Adenine N6-methylation of Active Genes in Fungi.</title>
        <authorList>
            <consortium name="DOE Joint Genome Institute"/>
            <person name="Mondo S.J."/>
            <person name="Dannebaum R.O."/>
            <person name="Kuo R.C."/>
            <person name="Labutti K."/>
            <person name="Haridas S."/>
            <person name="Kuo A."/>
            <person name="Salamov A."/>
            <person name="Ahrendt S.R."/>
            <person name="Lipzen A."/>
            <person name="Sullivan W."/>
            <person name="Andreopoulos W.B."/>
            <person name="Clum A."/>
            <person name="Lindquist E."/>
            <person name="Daum C."/>
            <person name="Ramamoorthy G.K."/>
            <person name="Gryganskyi A."/>
            <person name="Culley D."/>
            <person name="Magnuson J.K."/>
            <person name="James T.Y."/>
            <person name="O'Malley M.A."/>
            <person name="Stajich J.E."/>
            <person name="Spatafora J.W."/>
            <person name="Visel A."/>
            <person name="Grigoriev I.V."/>
        </authorList>
    </citation>
    <scope>NUCLEOTIDE SEQUENCE [LARGE SCALE GENOMIC DNA]</scope>
    <source>
        <strain evidence="11 12">NRRL 2496</strain>
    </source>
</reference>
<dbReference type="AlphaFoldDB" id="A0A1X2HG71"/>
<feature type="transmembrane region" description="Helical" evidence="10">
    <location>
        <begin position="12"/>
        <end position="32"/>
    </location>
</feature>
<comment type="similarity">
    <text evidence="2 9">Belongs to the SPCS3 family.</text>
</comment>
<evidence type="ECO:0000256" key="3">
    <source>
        <dbReference type="ARBA" id="ARBA00022692"/>
    </source>
</evidence>
<keyword evidence="3 10" id="KW-0812">Transmembrane</keyword>
<keyword evidence="7 9" id="KW-0472">Membrane</keyword>
<dbReference type="GO" id="GO:0005787">
    <property type="term" value="C:signal peptidase complex"/>
    <property type="evidence" value="ECO:0007669"/>
    <property type="project" value="UniProtKB-UniRule"/>
</dbReference>
<sequence>MHNLQQRANVLFSFVMTALGAVLAIVAGISYIQGYPSVGGNLHVEEDALRVVSRRYGPDHYDYGTPKSHFARLTFDIDADFTPVFNWNTKQVFVTVVANYETASHDRNSIVLWDKIITSREKARLKLRNVPNKYALIDVSRKWSHQQANLSIHWDITPHVGILQGGHSPINIANVILSPAPPS</sequence>